<evidence type="ECO:0000313" key="2">
    <source>
        <dbReference type="EMBL" id="PNG10843.1"/>
    </source>
</evidence>
<name>A0A2N8T7V0_STUST</name>
<organism evidence="2 3">
    <name type="scientific">Stutzerimonas stutzeri</name>
    <name type="common">Pseudomonas stutzeri</name>
    <dbReference type="NCBI Taxonomy" id="316"/>
    <lineage>
        <taxon>Bacteria</taxon>
        <taxon>Pseudomonadati</taxon>
        <taxon>Pseudomonadota</taxon>
        <taxon>Gammaproteobacteria</taxon>
        <taxon>Pseudomonadales</taxon>
        <taxon>Pseudomonadaceae</taxon>
        <taxon>Stutzerimonas</taxon>
    </lineage>
</organism>
<accession>A0A2N8T7V0</accession>
<dbReference type="AlphaFoldDB" id="A0A2N8T7V0"/>
<sequence>MSSLTGARAASSLEGQPGTVVDMNGQAASGSHVVKGRNKAGRIGGFYLPGVRALAWNLDYSVDEARMAPMWPVIKQEGSTMKAWLNEVFWKLAVTLGFIEPPRMQPIPVRAQRMQPAQRRR</sequence>
<gene>
    <name evidence="2" type="ORF">CXK94_06490</name>
</gene>
<comment type="caution">
    <text evidence="2">The sequence shown here is derived from an EMBL/GenBank/DDBJ whole genome shotgun (WGS) entry which is preliminary data.</text>
</comment>
<proteinExistence type="predicted"/>
<dbReference type="Proteomes" id="UP000236023">
    <property type="component" value="Unassembled WGS sequence"/>
</dbReference>
<feature type="region of interest" description="Disordered" evidence="1">
    <location>
        <begin position="1"/>
        <end position="24"/>
    </location>
</feature>
<evidence type="ECO:0000256" key="1">
    <source>
        <dbReference type="SAM" id="MobiDB-lite"/>
    </source>
</evidence>
<protein>
    <submittedName>
        <fullName evidence="2">Uncharacterized protein</fullName>
    </submittedName>
</protein>
<evidence type="ECO:0000313" key="3">
    <source>
        <dbReference type="Proteomes" id="UP000236023"/>
    </source>
</evidence>
<reference evidence="2 3" key="1">
    <citation type="submission" date="2018-01" db="EMBL/GenBank/DDBJ databases">
        <title>Denitrification phenotypes of diverse strains of Pseudomonas stutzeri.</title>
        <authorList>
            <person name="Milligan D.A."/>
            <person name="Bergaust L."/>
            <person name="Bakken L.R."/>
            <person name="Frostegard A."/>
        </authorList>
    </citation>
    <scope>NUCLEOTIDE SEQUENCE [LARGE SCALE GENOMIC DNA]</scope>
    <source>
        <strain evidence="2 3">24a75</strain>
    </source>
</reference>
<dbReference type="EMBL" id="POUT01000002">
    <property type="protein sequence ID" value="PNG10843.1"/>
    <property type="molecule type" value="Genomic_DNA"/>
</dbReference>
<dbReference type="InterPro" id="IPR049792">
    <property type="entry name" value="PA1414-like"/>
</dbReference>
<dbReference type="NCBIfam" id="NF041729">
    <property type="entry name" value="PA1414_fam"/>
    <property type="match status" value="1"/>
</dbReference>